<feature type="transmembrane region" description="Helical" evidence="6">
    <location>
        <begin position="461"/>
        <end position="484"/>
    </location>
</feature>
<dbReference type="RefSeq" id="WP_378138901.1">
    <property type="nucleotide sequence ID" value="NZ_JBHSMI010000062.1"/>
</dbReference>
<accession>A0ABW0I2T4</accession>
<evidence type="ECO:0000313" key="7">
    <source>
        <dbReference type="EMBL" id="MFC5406802.1"/>
    </source>
</evidence>
<evidence type="ECO:0000256" key="6">
    <source>
        <dbReference type="SAM" id="Phobius"/>
    </source>
</evidence>
<dbReference type="InterPro" id="IPR050833">
    <property type="entry name" value="Poly_Biosynth_Transport"/>
</dbReference>
<keyword evidence="4 6" id="KW-1133">Transmembrane helix</keyword>
<organism evidence="7 8">
    <name type="scientific">Cohnella soli</name>
    <dbReference type="NCBI Taxonomy" id="425005"/>
    <lineage>
        <taxon>Bacteria</taxon>
        <taxon>Bacillati</taxon>
        <taxon>Bacillota</taxon>
        <taxon>Bacilli</taxon>
        <taxon>Bacillales</taxon>
        <taxon>Paenibacillaceae</taxon>
        <taxon>Cohnella</taxon>
    </lineage>
</organism>
<evidence type="ECO:0000256" key="3">
    <source>
        <dbReference type="ARBA" id="ARBA00022692"/>
    </source>
</evidence>
<feature type="transmembrane region" description="Helical" evidence="6">
    <location>
        <begin position="7"/>
        <end position="26"/>
    </location>
</feature>
<feature type="transmembrane region" description="Helical" evidence="6">
    <location>
        <begin position="396"/>
        <end position="420"/>
    </location>
</feature>
<feature type="transmembrane region" description="Helical" evidence="6">
    <location>
        <begin position="180"/>
        <end position="201"/>
    </location>
</feature>
<feature type="transmembrane region" description="Helical" evidence="6">
    <location>
        <begin position="121"/>
        <end position="140"/>
    </location>
</feature>
<dbReference type="PANTHER" id="PTHR30250:SF26">
    <property type="entry name" value="PSMA PROTEIN"/>
    <property type="match status" value="1"/>
</dbReference>
<comment type="caution">
    <text evidence="7">The sequence shown here is derived from an EMBL/GenBank/DDBJ whole genome shotgun (WGS) entry which is preliminary data.</text>
</comment>
<evidence type="ECO:0000313" key="8">
    <source>
        <dbReference type="Proteomes" id="UP001596113"/>
    </source>
</evidence>
<proteinExistence type="predicted"/>
<feature type="transmembrane region" description="Helical" evidence="6">
    <location>
        <begin position="90"/>
        <end position="109"/>
    </location>
</feature>
<dbReference type="PANTHER" id="PTHR30250">
    <property type="entry name" value="PST FAMILY PREDICTED COLANIC ACID TRANSPORTER"/>
    <property type="match status" value="1"/>
</dbReference>
<feature type="transmembrane region" description="Helical" evidence="6">
    <location>
        <begin position="304"/>
        <end position="324"/>
    </location>
</feature>
<keyword evidence="3 6" id="KW-0812">Transmembrane</keyword>
<dbReference type="EMBL" id="JBHSMI010000062">
    <property type="protein sequence ID" value="MFC5406802.1"/>
    <property type="molecule type" value="Genomic_DNA"/>
</dbReference>
<keyword evidence="2" id="KW-1003">Cell membrane</keyword>
<protein>
    <submittedName>
        <fullName evidence="7">Lipopolysaccharide biosynthesis protein</fullName>
    </submittedName>
</protein>
<dbReference type="Proteomes" id="UP001596113">
    <property type="component" value="Unassembled WGS sequence"/>
</dbReference>
<name>A0ABW0I2T4_9BACL</name>
<feature type="transmembrane region" description="Helical" evidence="6">
    <location>
        <begin position="330"/>
        <end position="351"/>
    </location>
</feature>
<feature type="transmembrane region" description="Helical" evidence="6">
    <location>
        <begin position="372"/>
        <end position="390"/>
    </location>
</feature>
<evidence type="ECO:0000256" key="5">
    <source>
        <dbReference type="ARBA" id="ARBA00023136"/>
    </source>
</evidence>
<keyword evidence="5 6" id="KW-0472">Membrane</keyword>
<feature type="transmembrane region" description="Helical" evidence="6">
    <location>
        <begin position="152"/>
        <end position="174"/>
    </location>
</feature>
<sequence length="515" mass="57304">MRIQHTIVNIAAGVGNQLVITALSFISRTVFIQSLGIEYLGVNGLFTNILAMLSLAEAGIGSSIMYSLYKPVAEGDRDKINKLMRLYRNAYLVIAAIVALLGLALLPFLHEFVKNTDVPNLTGIYLIFLLNTVSPYFFSYKNAFLNVNQKGYIVTLTFSVSSIVSSLLKIGILYYTQDYILFLIIDSLFTVGTAATLNVIANRKYPYLKDKVKAKLDQPTKVGIVKNVKAIILQNVGSYLVLGTENILISTYVSVAAVGLYSNYKMLIEIGRTFIYQVFNNMYHSVGNLVTMEKEDKIYSVYKVMLLLSFWLYSLFAIVLYIVIGPFITLWIGSSYLMSNSVLILLLLLFVERGMRNSISTVKTTAGIFHEDRFVPLVQAAVSLLVSIALVQRIGIAGVFIGSFVSALVLPFWTTPYLVYKKVFLRPVLFHYRIYAAYIVIGFGTFYAAKHLAGLVHGDGVTAIIAKSSIASVSVMALYLIVFWKTDEFAYLRGLARLLSGKLISRIKSNKQAEV</sequence>
<keyword evidence="8" id="KW-1185">Reference proteome</keyword>
<feature type="transmembrane region" description="Helical" evidence="6">
    <location>
        <begin position="46"/>
        <end position="69"/>
    </location>
</feature>
<evidence type="ECO:0000256" key="4">
    <source>
        <dbReference type="ARBA" id="ARBA00022989"/>
    </source>
</evidence>
<feature type="transmembrane region" description="Helical" evidence="6">
    <location>
        <begin position="432"/>
        <end position="449"/>
    </location>
</feature>
<reference evidence="8" key="1">
    <citation type="journal article" date="2019" name="Int. J. Syst. Evol. Microbiol.">
        <title>The Global Catalogue of Microorganisms (GCM) 10K type strain sequencing project: providing services to taxonomists for standard genome sequencing and annotation.</title>
        <authorList>
            <consortium name="The Broad Institute Genomics Platform"/>
            <consortium name="The Broad Institute Genome Sequencing Center for Infectious Disease"/>
            <person name="Wu L."/>
            <person name="Ma J."/>
        </authorList>
    </citation>
    <scope>NUCLEOTIDE SEQUENCE [LARGE SCALE GENOMIC DNA]</scope>
    <source>
        <strain evidence="8">CGMCC 1.18575</strain>
    </source>
</reference>
<gene>
    <name evidence="7" type="ORF">ACFPOF_29100</name>
</gene>
<evidence type="ECO:0000256" key="1">
    <source>
        <dbReference type="ARBA" id="ARBA00004651"/>
    </source>
</evidence>
<comment type="subcellular location">
    <subcellularLocation>
        <location evidence="1">Cell membrane</location>
        <topology evidence="1">Multi-pass membrane protein</topology>
    </subcellularLocation>
</comment>
<evidence type="ECO:0000256" key="2">
    <source>
        <dbReference type="ARBA" id="ARBA00022475"/>
    </source>
</evidence>